<dbReference type="EMBL" id="AP026709">
    <property type="protein sequence ID" value="BDQ36400.1"/>
    <property type="molecule type" value="Genomic_DNA"/>
</dbReference>
<feature type="domain" description="Amidohydrolase-related" evidence="2">
    <location>
        <begin position="3"/>
        <end position="235"/>
    </location>
</feature>
<evidence type="ECO:0000313" key="4">
    <source>
        <dbReference type="Proteomes" id="UP001317742"/>
    </source>
</evidence>
<dbReference type="SUPFAM" id="SSF51556">
    <property type="entry name" value="Metallo-dependent hydrolases"/>
    <property type="match status" value="1"/>
</dbReference>
<dbReference type="Gene3D" id="3.20.20.140">
    <property type="entry name" value="Metal-dependent hydrolases"/>
    <property type="match status" value="1"/>
</dbReference>
<dbReference type="RefSeq" id="WP_281762300.1">
    <property type="nucleotide sequence ID" value="NZ_AP026709.1"/>
</dbReference>
<accession>A0ABM8AXZ9</accession>
<reference evidence="3 4" key="1">
    <citation type="submission" date="2022-08" db="EMBL/GenBank/DDBJ databases">
        <title>Genome Sequence of the sulphate-reducing bacterium, Pseudodesulfovibrio sp. SYK.</title>
        <authorList>
            <person name="Kondo R."/>
            <person name="Kataoka T."/>
        </authorList>
    </citation>
    <scope>NUCLEOTIDE SEQUENCE [LARGE SCALE GENOMIC DNA]</scope>
    <source>
        <strain evidence="3 4">SYK</strain>
    </source>
</reference>
<keyword evidence="1" id="KW-0456">Lyase</keyword>
<proteinExistence type="predicted"/>
<dbReference type="Proteomes" id="UP001317742">
    <property type="component" value="Chromosome"/>
</dbReference>
<dbReference type="PANTHER" id="PTHR21240">
    <property type="entry name" value="2-AMINO-3-CARBOXYLMUCONATE-6-SEMIALDEHYDE DECARBOXYLASE"/>
    <property type="match status" value="1"/>
</dbReference>
<sequence length="261" mass="29507">MRIDIHAHAFDPKIAHKVLVQLEGHYGIKPIGTGKTDDLIERLDEAGIDKSVVLTAATTPSQVIPANNWAIQLKKNNPRFIPFGTVHPGFDRNAEELDRLERNGIQGLKFHPDFQGFRMDDEDFFEVMELVQGRFVCMFHVGDTLPPNENPSCPKKMAALRKRFPKPIMIAAHMGGYQHWEYAIEHLAGTDVYVDCSSVLDFVDDTLLNRLFDAFSHDHILFGSDYPLFDAATEIKKIACRLNLNDSQVDDLLSRGESLFV</sequence>
<dbReference type="InterPro" id="IPR032466">
    <property type="entry name" value="Metal_Hydrolase"/>
</dbReference>
<keyword evidence="4" id="KW-1185">Reference proteome</keyword>
<evidence type="ECO:0000313" key="3">
    <source>
        <dbReference type="EMBL" id="BDQ36400.1"/>
    </source>
</evidence>
<dbReference type="CDD" id="cd01292">
    <property type="entry name" value="metallo-dependent_hydrolases"/>
    <property type="match status" value="1"/>
</dbReference>
<evidence type="ECO:0000256" key="1">
    <source>
        <dbReference type="ARBA" id="ARBA00023239"/>
    </source>
</evidence>
<dbReference type="PANTHER" id="PTHR21240:SF28">
    <property type="entry name" value="ISO-OROTATE DECARBOXYLASE (EUROFUNG)"/>
    <property type="match status" value="1"/>
</dbReference>
<evidence type="ECO:0000259" key="2">
    <source>
        <dbReference type="Pfam" id="PF04909"/>
    </source>
</evidence>
<dbReference type="InterPro" id="IPR006680">
    <property type="entry name" value="Amidohydro-rel"/>
</dbReference>
<dbReference type="InterPro" id="IPR032465">
    <property type="entry name" value="ACMSD"/>
</dbReference>
<protein>
    <submittedName>
        <fullName evidence="3">Amidohydrolase</fullName>
    </submittedName>
</protein>
<name>A0ABM8AXZ9_9BACT</name>
<gene>
    <name evidence="3" type="ORF">SYK_07600</name>
</gene>
<dbReference type="Pfam" id="PF04909">
    <property type="entry name" value="Amidohydro_2"/>
    <property type="match status" value="1"/>
</dbReference>
<organism evidence="3 4">
    <name type="scientific">Pseudodesulfovibrio nedwellii</name>
    <dbReference type="NCBI Taxonomy" id="2973072"/>
    <lineage>
        <taxon>Bacteria</taxon>
        <taxon>Pseudomonadati</taxon>
        <taxon>Thermodesulfobacteriota</taxon>
        <taxon>Desulfovibrionia</taxon>
        <taxon>Desulfovibrionales</taxon>
        <taxon>Desulfovibrionaceae</taxon>
    </lineage>
</organism>